<dbReference type="RefSeq" id="XP_004356652.1">
    <property type="nucleotide sequence ID" value="XM_004356599.1"/>
</dbReference>
<name>L8HHR4_ACACF</name>
<accession>L8HHR4</accession>
<dbReference type="AlphaFoldDB" id="L8HHR4"/>
<gene>
    <name evidence="2" type="ORF">ACA1_174110</name>
</gene>
<evidence type="ECO:0000313" key="3">
    <source>
        <dbReference type="Proteomes" id="UP000011083"/>
    </source>
</evidence>
<dbReference type="GeneID" id="14925778"/>
<protein>
    <submittedName>
        <fullName evidence="2">Uncharacterized protein</fullName>
    </submittedName>
</protein>
<evidence type="ECO:0000313" key="2">
    <source>
        <dbReference type="EMBL" id="ELR24752.1"/>
    </source>
</evidence>
<dbReference type="EMBL" id="KB007811">
    <property type="protein sequence ID" value="ELR24752.1"/>
    <property type="molecule type" value="Genomic_DNA"/>
</dbReference>
<organism evidence="2 3">
    <name type="scientific">Acanthamoeba castellanii (strain ATCC 30010 / Neff)</name>
    <dbReference type="NCBI Taxonomy" id="1257118"/>
    <lineage>
        <taxon>Eukaryota</taxon>
        <taxon>Amoebozoa</taxon>
        <taxon>Discosea</taxon>
        <taxon>Longamoebia</taxon>
        <taxon>Centramoebida</taxon>
        <taxon>Acanthamoebidae</taxon>
        <taxon>Acanthamoeba</taxon>
    </lineage>
</organism>
<dbReference type="KEGG" id="acan:ACA1_174110"/>
<dbReference type="Proteomes" id="UP000011083">
    <property type="component" value="Unassembled WGS sequence"/>
</dbReference>
<dbReference type="VEuPathDB" id="AmoebaDB:ACA1_174110"/>
<keyword evidence="3" id="KW-1185">Reference proteome</keyword>
<sequence length="215" mass="23337">MHARAPPAAAPLLLAPFARRAAHVLTLTRGRRGTLLLSTTSSSSSNQAPAGGQREEEDEPAQENDPSLAAEAAEMAMDPDDAPPQWTDAIRRFSTAISSVTIRLDDVGHHRVGDAGDVRPAGQGLMKTSRKLPKLRSMRETTSTEEGRSQAKLTATVLAKVLEARRETGGESVLRLHELANRLHVEQSALEAVLRYHDDLPEYKAKLQDLAQLAK</sequence>
<evidence type="ECO:0000256" key="1">
    <source>
        <dbReference type="SAM" id="MobiDB-lite"/>
    </source>
</evidence>
<proteinExistence type="predicted"/>
<feature type="region of interest" description="Disordered" evidence="1">
    <location>
        <begin position="37"/>
        <end position="66"/>
    </location>
</feature>
<reference evidence="2 3" key="1">
    <citation type="journal article" date="2013" name="Genome Biol.">
        <title>Genome of Acanthamoeba castellanii highlights extensive lateral gene transfer and early evolution of tyrosine kinase signaling.</title>
        <authorList>
            <person name="Clarke M."/>
            <person name="Lohan A.J."/>
            <person name="Liu B."/>
            <person name="Lagkouvardos I."/>
            <person name="Roy S."/>
            <person name="Zafar N."/>
            <person name="Bertelli C."/>
            <person name="Schilde C."/>
            <person name="Kianianmomeni A."/>
            <person name="Burglin T.R."/>
            <person name="Frech C."/>
            <person name="Turcotte B."/>
            <person name="Kopec K.O."/>
            <person name="Synnott J.M."/>
            <person name="Choo C."/>
            <person name="Paponov I."/>
            <person name="Finkler A."/>
            <person name="Soon Heng Tan C."/>
            <person name="Hutchins A.P."/>
            <person name="Weinmeier T."/>
            <person name="Rattei T."/>
            <person name="Chu J.S."/>
            <person name="Gimenez G."/>
            <person name="Irimia M."/>
            <person name="Rigden D.J."/>
            <person name="Fitzpatrick D.A."/>
            <person name="Lorenzo-Morales J."/>
            <person name="Bateman A."/>
            <person name="Chiu C.H."/>
            <person name="Tang P."/>
            <person name="Hegemann P."/>
            <person name="Fromm H."/>
            <person name="Raoult D."/>
            <person name="Greub G."/>
            <person name="Miranda-Saavedra D."/>
            <person name="Chen N."/>
            <person name="Nash P."/>
            <person name="Ginger M.L."/>
            <person name="Horn M."/>
            <person name="Schaap P."/>
            <person name="Caler L."/>
            <person name="Loftus B."/>
        </authorList>
    </citation>
    <scope>NUCLEOTIDE SEQUENCE [LARGE SCALE GENOMIC DNA]</scope>
    <source>
        <strain evidence="2 3">Neff</strain>
    </source>
</reference>